<dbReference type="STRING" id="1325130.HFN_0677"/>
<gene>
    <name evidence="1" type="ORF">HFN_0677</name>
</gene>
<dbReference type="Gene3D" id="1.10.1070.20">
    <property type="match status" value="1"/>
</dbReference>
<evidence type="ECO:0000313" key="1">
    <source>
        <dbReference type="EMBL" id="GAD17862.1"/>
    </source>
</evidence>
<dbReference type="EMBL" id="BASD01000001">
    <property type="protein sequence ID" value="GAD17862.1"/>
    <property type="molecule type" value="Genomic_DNA"/>
</dbReference>
<sequence>MQYVLKNKDKVVLEFEVEIDSEILKGQTIHYVSLKNAKIFNENLLPRMVDKTKLLSSLESWIKQRKIPKNRQFAKNVLASIPTNIEDNLMAYVDISFALSLNDSYWIIPTNKDYKWKDYNLYENEFSEALALSAFGLKMTKANGFTSSPEYTTNGMLKKCWYRENDKVCLYKCISEMYNGLGEAYSEYYMAQIAEIMEFEHINYDLKMFHNQLVSSCEIFTSENEGYLPIYTLLDESIKNYNKLRLMREIPKIYGENAFNDLMVFDALIMNIDRHLGNFGMIVDNDTGEILRPAPIFDNGLSFMATLDKNDFCNIANSLDKDISYFELQFDEQLKIFIEPRHAKNLQKLSSFNFKRHEKYNLSEEWLQPIESYIQQRAKMALRFIEEKYINVTDELDISQIKDEIVMSKESNLNGMTSHMEKFPLHTRKKR</sequence>
<reference evidence="1 2" key="1">
    <citation type="journal article" date="2013" name="Genome Announc.">
        <title>Draft Genome Sequence of Helicobacter fennelliae Strain MRY12-0050, Isolated from a Bacteremia Patient.</title>
        <authorList>
            <person name="Rimbara E."/>
            <person name="Matsui M."/>
            <person name="Mori S."/>
            <person name="Suzuki S."/>
            <person name="Suzuki M."/>
            <person name="Kim H."/>
            <person name="Sekizuka T."/>
            <person name="Kuroda M."/>
            <person name="Shibayama K."/>
        </authorList>
    </citation>
    <scope>NUCLEOTIDE SEQUENCE [LARGE SCALE GENOMIC DNA]</scope>
    <source>
        <strain evidence="1 2">MRY12-0050</strain>
    </source>
</reference>
<evidence type="ECO:0000313" key="2">
    <source>
        <dbReference type="Proteomes" id="UP000018143"/>
    </source>
</evidence>
<accession>T1DUR0</accession>
<organism evidence="1 2">
    <name type="scientific">Helicobacter fennelliae MRY12-0050</name>
    <dbReference type="NCBI Taxonomy" id="1325130"/>
    <lineage>
        <taxon>Bacteria</taxon>
        <taxon>Pseudomonadati</taxon>
        <taxon>Campylobacterota</taxon>
        <taxon>Epsilonproteobacteria</taxon>
        <taxon>Campylobacterales</taxon>
        <taxon>Helicobacteraceae</taxon>
        <taxon>Helicobacter</taxon>
    </lineage>
</organism>
<dbReference type="Proteomes" id="UP000018143">
    <property type="component" value="Unassembled WGS sequence"/>
</dbReference>
<dbReference type="AlphaFoldDB" id="T1DUR0"/>
<keyword evidence="2" id="KW-1185">Reference proteome</keyword>
<proteinExistence type="predicted"/>
<comment type="caution">
    <text evidence="1">The sequence shown here is derived from an EMBL/GenBank/DDBJ whole genome shotgun (WGS) entry which is preliminary data.</text>
</comment>
<name>T1DUR0_9HELI</name>
<dbReference type="eggNOG" id="COG3550">
    <property type="taxonomic scope" value="Bacteria"/>
</dbReference>
<protein>
    <submittedName>
        <fullName evidence="1">Uncharacterized protein</fullName>
    </submittedName>
</protein>
<dbReference type="RefSeq" id="WP_023945998.1">
    <property type="nucleotide sequence ID" value="NZ_BASD01000001.1"/>
</dbReference>